<dbReference type="EMBL" id="GBRH01231209">
    <property type="protein sequence ID" value="JAD66686.1"/>
    <property type="molecule type" value="Transcribed_RNA"/>
</dbReference>
<feature type="region of interest" description="Disordered" evidence="1">
    <location>
        <begin position="1"/>
        <end position="30"/>
    </location>
</feature>
<protein>
    <submittedName>
        <fullName evidence="2">Uncharacterized protein</fullName>
    </submittedName>
</protein>
<evidence type="ECO:0000256" key="1">
    <source>
        <dbReference type="SAM" id="MobiDB-lite"/>
    </source>
</evidence>
<reference evidence="2" key="1">
    <citation type="submission" date="2014-09" db="EMBL/GenBank/DDBJ databases">
        <authorList>
            <person name="Magalhaes I.L.F."/>
            <person name="Oliveira U."/>
            <person name="Santos F.R."/>
            <person name="Vidigal T.H.D.A."/>
            <person name="Brescovit A.D."/>
            <person name="Santos A.J."/>
        </authorList>
    </citation>
    <scope>NUCLEOTIDE SEQUENCE</scope>
    <source>
        <tissue evidence="2">Shoot tissue taken approximately 20 cm above the soil surface</tissue>
    </source>
</reference>
<reference evidence="2" key="2">
    <citation type="journal article" date="2015" name="Data Brief">
        <title>Shoot transcriptome of the giant reed, Arundo donax.</title>
        <authorList>
            <person name="Barrero R.A."/>
            <person name="Guerrero F.D."/>
            <person name="Moolhuijzen P."/>
            <person name="Goolsby J.A."/>
            <person name="Tidwell J."/>
            <person name="Bellgard S.E."/>
            <person name="Bellgard M.I."/>
        </authorList>
    </citation>
    <scope>NUCLEOTIDE SEQUENCE</scope>
    <source>
        <tissue evidence="2">Shoot tissue taken approximately 20 cm above the soil surface</tissue>
    </source>
</reference>
<accession>A0A0A9BTQ6</accession>
<name>A0A0A9BTQ6_ARUDO</name>
<evidence type="ECO:0000313" key="2">
    <source>
        <dbReference type="EMBL" id="JAD66686.1"/>
    </source>
</evidence>
<dbReference type="AlphaFoldDB" id="A0A0A9BTQ6"/>
<sequence>MSTGMGPHSHPQRPIWQTLGEALPCHPESS</sequence>
<proteinExistence type="predicted"/>
<organism evidence="2">
    <name type="scientific">Arundo donax</name>
    <name type="common">Giant reed</name>
    <name type="synonym">Donax arundinaceus</name>
    <dbReference type="NCBI Taxonomy" id="35708"/>
    <lineage>
        <taxon>Eukaryota</taxon>
        <taxon>Viridiplantae</taxon>
        <taxon>Streptophyta</taxon>
        <taxon>Embryophyta</taxon>
        <taxon>Tracheophyta</taxon>
        <taxon>Spermatophyta</taxon>
        <taxon>Magnoliopsida</taxon>
        <taxon>Liliopsida</taxon>
        <taxon>Poales</taxon>
        <taxon>Poaceae</taxon>
        <taxon>PACMAD clade</taxon>
        <taxon>Arundinoideae</taxon>
        <taxon>Arundineae</taxon>
        <taxon>Arundo</taxon>
    </lineage>
</organism>